<dbReference type="InParanoid" id="A0A0G4G6E0"/>
<sequence>MGNGSSSVQSGSSSVQSANTNAANFKVVCLINFFPHRDVVLTLTTPRDIPHPPVDIDEFKSFILRRIKRQWCDSAPTIDYLLDEIEIGLESVDELAHRGTGRGEDFVDVTFARVLPCFRKFAPENFSFIDSRAE</sequence>
<dbReference type="VEuPathDB" id="CryptoDB:Vbra_4531"/>
<dbReference type="AlphaFoldDB" id="A0A0G4G6E0"/>
<evidence type="ECO:0000313" key="1">
    <source>
        <dbReference type="EMBL" id="CEM24030.1"/>
    </source>
</evidence>
<keyword evidence="2" id="KW-1185">Reference proteome</keyword>
<accession>A0A0G4G6E0</accession>
<proteinExistence type="predicted"/>
<reference evidence="1 2" key="1">
    <citation type="submission" date="2014-11" db="EMBL/GenBank/DDBJ databases">
        <authorList>
            <person name="Zhu J."/>
            <person name="Qi W."/>
            <person name="Song R."/>
        </authorList>
    </citation>
    <scope>NUCLEOTIDE SEQUENCE [LARGE SCALE GENOMIC DNA]</scope>
</reference>
<dbReference type="Proteomes" id="UP000041254">
    <property type="component" value="Unassembled WGS sequence"/>
</dbReference>
<evidence type="ECO:0000313" key="2">
    <source>
        <dbReference type="Proteomes" id="UP000041254"/>
    </source>
</evidence>
<organism evidence="1 2">
    <name type="scientific">Vitrella brassicaformis (strain CCMP3155)</name>
    <dbReference type="NCBI Taxonomy" id="1169540"/>
    <lineage>
        <taxon>Eukaryota</taxon>
        <taxon>Sar</taxon>
        <taxon>Alveolata</taxon>
        <taxon>Colpodellida</taxon>
        <taxon>Vitrellaceae</taxon>
        <taxon>Vitrella</taxon>
    </lineage>
</organism>
<name>A0A0G4G6E0_VITBC</name>
<gene>
    <name evidence="1" type="ORF">Vbra_4531</name>
</gene>
<protein>
    <submittedName>
        <fullName evidence="1">Uncharacterized protein</fullName>
    </submittedName>
</protein>
<dbReference type="EMBL" id="CDMY01000576">
    <property type="protein sequence ID" value="CEM24030.1"/>
    <property type="molecule type" value="Genomic_DNA"/>
</dbReference>